<gene>
    <name evidence="1" type="ORF">OMM_12716</name>
</gene>
<organism evidence="1 2">
    <name type="scientific">Candidatus Magnetoglobus multicellularis str. Araruama</name>
    <dbReference type="NCBI Taxonomy" id="890399"/>
    <lineage>
        <taxon>Bacteria</taxon>
        <taxon>Pseudomonadati</taxon>
        <taxon>Thermodesulfobacteriota</taxon>
        <taxon>Desulfobacteria</taxon>
        <taxon>Desulfobacterales</taxon>
        <taxon>Desulfobacteraceae</taxon>
        <taxon>Candidatus Magnetoglobus</taxon>
    </lineage>
</organism>
<dbReference type="Proteomes" id="UP000189670">
    <property type="component" value="Unassembled WGS sequence"/>
</dbReference>
<proteinExistence type="predicted"/>
<evidence type="ECO:0000313" key="2">
    <source>
        <dbReference type="Proteomes" id="UP000189670"/>
    </source>
</evidence>
<dbReference type="EMBL" id="ATBP01001942">
    <property type="protein sequence ID" value="ETR66503.1"/>
    <property type="molecule type" value="Genomic_DNA"/>
</dbReference>
<evidence type="ECO:0000313" key="1">
    <source>
        <dbReference type="EMBL" id="ETR66503.1"/>
    </source>
</evidence>
<name>A0A1V1NVB6_9BACT</name>
<protein>
    <submittedName>
        <fullName evidence="1">Uncharacterized protein</fullName>
    </submittedName>
</protein>
<sequence>MELYKGDDIVSDMDIYRLMVQPKLEASVSIDEFFEAFGITCLIDKTFAINKLGKKKSYTVKEITKFLWRNSNFGDNDICMVDHMEKIEWKKSDMNLCLQPAYLFFKIDPRNVRRKIKKCEFFAIRFHRWYALTIKNPV</sequence>
<dbReference type="AlphaFoldDB" id="A0A1V1NVB6"/>
<reference evidence="2" key="1">
    <citation type="submission" date="2012-11" db="EMBL/GenBank/DDBJ databases">
        <authorList>
            <person name="Lucero-Rivera Y.E."/>
            <person name="Tovar-Ramirez D."/>
        </authorList>
    </citation>
    <scope>NUCLEOTIDE SEQUENCE [LARGE SCALE GENOMIC DNA]</scope>
    <source>
        <strain evidence="2">Araruama</strain>
    </source>
</reference>
<accession>A0A1V1NVB6</accession>
<comment type="caution">
    <text evidence="1">The sequence shown here is derived from an EMBL/GenBank/DDBJ whole genome shotgun (WGS) entry which is preliminary data.</text>
</comment>